<organism evidence="2 3">
    <name type="scientific">Rotaria magnacalcarata</name>
    <dbReference type="NCBI Taxonomy" id="392030"/>
    <lineage>
        <taxon>Eukaryota</taxon>
        <taxon>Metazoa</taxon>
        <taxon>Spiralia</taxon>
        <taxon>Gnathifera</taxon>
        <taxon>Rotifera</taxon>
        <taxon>Eurotatoria</taxon>
        <taxon>Bdelloidea</taxon>
        <taxon>Philodinida</taxon>
        <taxon>Philodinidae</taxon>
        <taxon>Rotaria</taxon>
    </lineage>
</organism>
<dbReference type="AlphaFoldDB" id="A0A8S3B6A2"/>
<accession>A0A8S3B6A2</accession>
<evidence type="ECO:0000313" key="3">
    <source>
        <dbReference type="Proteomes" id="UP000676336"/>
    </source>
</evidence>
<gene>
    <name evidence="2" type="ORF">SMN809_LOCUS46830</name>
</gene>
<feature type="region of interest" description="Disordered" evidence="1">
    <location>
        <begin position="1"/>
        <end position="52"/>
    </location>
</feature>
<feature type="compositionally biased region" description="Basic and acidic residues" evidence="1">
    <location>
        <begin position="24"/>
        <end position="36"/>
    </location>
</feature>
<feature type="non-terminal residue" evidence="2">
    <location>
        <position position="62"/>
    </location>
</feature>
<sequence>AIQDEGPRTANGNPPTIYAPQHIHHTDNTRFSRDNLPKNPLEDDSPWYLDKPDKGYVNLCDA</sequence>
<comment type="caution">
    <text evidence="2">The sequence shown here is derived from an EMBL/GenBank/DDBJ whole genome shotgun (WGS) entry which is preliminary data.</text>
</comment>
<evidence type="ECO:0000256" key="1">
    <source>
        <dbReference type="SAM" id="MobiDB-lite"/>
    </source>
</evidence>
<proteinExistence type="predicted"/>
<evidence type="ECO:0000313" key="2">
    <source>
        <dbReference type="EMBL" id="CAF4792702.1"/>
    </source>
</evidence>
<name>A0A8S3B6A2_9BILA</name>
<dbReference type="Proteomes" id="UP000676336">
    <property type="component" value="Unassembled WGS sequence"/>
</dbReference>
<protein>
    <submittedName>
        <fullName evidence="2">Uncharacterized protein</fullName>
    </submittedName>
</protein>
<dbReference type="EMBL" id="CAJOBI010146641">
    <property type="protein sequence ID" value="CAF4792702.1"/>
    <property type="molecule type" value="Genomic_DNA"/>
</dbReference>
<reference evidence="2" key="1">
    <citation type="submission" date="2021-02" db="EMBL/GenBank/DDBJ databases">
        <authorList>
            <person name="Nowell W R."/>
        </authorList>
    </citation>
    <scope>NUCLEOTIDE SEQUENCE</scope>
</reference>
<feature type="non-terminal residue" evidence="2">
    <location>
        <position position="1"/>
    </location>
</feature>